<dbReference type="EMBL" id="MQVM01000178">
    <property type="protein sequence ID" value="ONH70272.1"/>
    <property type="molecule type" value="Genomic_DNA"/>
</dbReference>
<dbReference type="EMBL" id="MQVM01000071">
    <property type="protein sequence ID" value="ONH70654.1"/>
    <property type="molecule type" value="Genomic_DNA"/>
</dbReference>
<reference evidence="2" key="4">
    <citation type="submission" date="2017-01" db="EMBL/GenBank/DDBJ databases">
        <authorList>
            <person name="Mah S.A."/>
            <person name="Swanson W.J."/>
            <person name="Moy G.W."/>
            <person name="Vacquier V.D."/>
        </authorList>
    </citation>
    <scope>NUCLEOTIDE SEQUENCE [LARGE SCALE GENOMIC DNA]</scope>
    <source>
        <strain evidence="2">129</strain>
    </source>
</reference>
<evidence type="ECO:0000313" key="1">
    <source>
        <dbReference type="EMBL" id="KGK32695.1"/>
    </source>
</evidence>
<dbReference type="EMBL" id="MQVM01000079">
    <property type="protein sequence ID" value="ONH70601.1"/>
    <property type="molecule type" value="Genomic_DNA"/>
</dbReference>
<proteinExistence type="predicted"/>
<evidence type="ECO:0000313" key="4">
    <source>
        <dbReference type="EMBL" id="ONH70505.1"/>
    </source>
</evidence>
<reference evidence="9" key="3">
    <citation type="journal article" date="2017" name="Genome Announc.">
        <title>Genome sequences of Cyberlindnera fabianii 65, Pichia kudriavzevii 129, and Saccharomyces cerevisiae 131 isolated from fermented masau fruits in Zimbabwe.</title>
        <authorList>
            <person name="van Rijswijck I.M.H."/>
            <person name="Derks M.F.L."/>
            <person name="Abee T."/>
            <person name="de Ridder D."/>
            <person name="Smid E.J."/>
        </authorList>
    </citation>
    <scope>NUCLEOTIDE SEQUENCE [LARGE SCALE GENOMIC DNA]</scope>
    <source>
        <strain evidence="9">129</strain>
    </source>
</reference>
<dbReference type="EMBL" id="MQVM01000058">
    <property type="protein sequence ID" value="ONH70745.1"/>
    <property type="molecule type" value="Genomic_DNA"/>
</dbReference>
<evidence type="ECO:0000313" key="8">
    <source>
        <dbReference type="Proteomes" id="UP000029867"/>
    </source>
</evidence>
<name>A0A099NJF0_PICKU</name>
<evidence type="ECO:0000313" key="2">
    <source>
        <dbReference type="EMBL" id="ONH70244.1"/>
    </source>
</evidence>
<evidence type="ECO:0000313" key="3">
    <source>
        <dbReference type="EMBL" id="ONH70272.1"/>
    </source>
</evidence>
<accession>A0A099NJF0</accession>
<reference evidence="1" key="2">
    <citation type="submission" date="2014-08" db="EMBL/GenBank/DDBJ databases">
        <title>Exploiting Issatchenkia orientalis SD108 for Succinic Acid Production.</title>
        <authorList>
            <person name="Xiao H."/>
            <person name="Shao Z."/>
            <person name="Jiang Y."/>
            <person name="Dole S."/>
            <person name="Zhao H."/>
        </authorList>
    </citation>
    <scope>NUCLEOTIDE SEQUENCE [LARGE SCALE GENOMIC DNA]</scope>
    <source>
        <strain evidence="1">SD108</strain>
    </source>
</reference>
<reference evidence="8" key="1">
    <citation type="journal article" date="2014" name="Microb. Cell Fact.">
        <title>Exploiting Issatchenkia orientalis SD108 for succinic acid production.</title>
        <authorList>
            <person name="Xiao H."/>
            <person name="Shao Z."/>
            <person name="Jiang Y."/>
            <person name="Dole S."/>
            <person name="Zhao H."/>
        </authorList>
    </citation>
    <scope>NUCLEOTIDE SEQUENCE [LARGE SCALE GENOMIC DNA]</scope>
    <source>
        <strain evidence="8">SD108</strain>
    </source>
</reference>
<dbReference type="Proteomes" id="UP000029867">
    <property type="component" value="Unassembled WGS sequence"/>
</dbReference>
<dbReference type="AlphaFoldDB" id="A0A099NJF0"/>
<dbReference type="HOGENOM" id="CLU_3384903_0_0_1"/>
<organism evidence="1 8">
    <name type="scientific">Pichia kudriavzevii</name>
    <name type="common">Yeast</name>
    <name type="synonym">Issatchenkia orientalis</name>
    <dbReference type="NCBI Taxonomy" id="4909"/>
    <lineage>
        <taxon>Eukaryota</taxon>
        <taxon>Fungi</taxon>
        <taxon>Dikarya</taxon>
        <taxon>Ascomycota</taxon>
        <taxon>Saccharomycotina</taxon>
        <taxon>Pichiomycetes</taxon>
        <taxon>Pichiales</taxon>
        <taxon>Pichiaceae</taxon>
        <taxon>Pichia</taxon>
    </lineage>
</organism>
<evidence type="ECO:0000313" key="5">
    <source>
        <dbReference type="EMBL" id="ONH70601.1"/>
    </source>
</evidence>
<dbReference type="EMBL" id="MQVM01000193">
    <property type="protein sequence ID" value="ONH70244.1"/>
    <property type="molecule type" value="Genomic_DNA"/>
</dbReference>
<protein>
    <submittedName>
        <fullName evidence="1">Uncharacterized protein</fullName>
    </submittedName>
</protein>
<gene>
    <name evidence="7" type="ORF">BOH78_5004</name>
    <name evidence="6" type="ORF">BOH78_5078</name>
    <name evidence="5" type="ORF">BOH78_5112</name>
    <name evidence="4" type="ORF">BOH78_5172</name>
    <name evidence="3" type="ORF">BOH78_5361</name>
    <name evidence="2" type="ORF">BOH78_5387</name>
    <name evidence="1" type="ORF">JL09_g6698</name>
</gene>
<evidence type="ECO:0000313" key="7">
    <source>
        <dbReference type="EMBL" id="ONH70745.1"/>
    </source>
</evidence>
<comment type="caution">
    <text evidence="1">The sequence shown here is derived from an EMBL/GenBank/DDBJ whole genome shotgun (WGS) entry which is preliminary data.</text>
</comment>
<evidence type="ECO:0000313" key="9">
    <source>
        <dbReference type="Proteomes" id="UP000189274"/>
    </source>
</evidence>
<dbReference type="Proteomes" id="UP000189274">
    <property type="component" value="Unassembled WGS sequence"/>
</dbReference>
<sequence>MAPKQRLIRNHYPAAGLNMGITSGIVPLEHQFL</sequence>
<evidence type="ECO:0000313" key="6">
    <source>
        <dbReference type="EMBL" id="ONH70654.1"/>
    </source>
</evidence>
<dbReference type="EMBL" id="MQVM01000097">
    <property type="protein sequence ID" value="ONH70505.1"/>
    <property type="molecule type" value="Genomic_DNA"/>
</dbReference>
<dbReference type="EMBL" id="JQFK01001957">
    <property type="protein sequence ID" value="KGK32695.1"/>
    <property type="molecule type" value="Genomic_DNA"/>
</dbReference>